<reference evidence="2 3" key="1">
    <citation type="submission" date="2015-05" db="EMBL/GenBank/DDBJ databases">
        <authorList>
            <person name="Dickey A."/>
            <person name="Clawson M."/>
            <person name="Bono J."/>
            <person name="Loy J.D."/>
        </authorList>
    </citation>
    <scope>NUCLEOTIDE SEQUENCE [LARGE SCALE GENOMIC DNA]</scope>
    <source>
        <strain evidence="2 3">22581</strain>
    </source>
</reference>
<dbReference type="Proteomes" id="UP000077465">
    <property type="component" value="Chromosome"/>
</dbReference>
<evidence type="ECO:0000256" key="1">
    <source>
        <dbReference type="SAM" id="MobiDB-lite"/>
    </source>
</evidence>
<gene>
    <name evidence="2" type="ORF">AAX06_06800</name>
</gene>
<sequence>MVSGGAADQSGNNYGDSGNQSLGLPKTDLSKPPSWGALIGGIAGQRLGGTKGMEVGTVIGHFVENFDWEWYRKYRTIAEPYELEYSGGLP</sequence>
<proteinExistence type="predicted"/>
<accession>A0AAC8PXP0</accession>
<feature type="compositionally biased region" description="Polar residues" evidence="1">
    <location>
        <begin position="9"/>
        <end position="22"/>
    </location>
</feature>
<feature type="region of interest" description="Disordered" evidence="1">
    <location>
        <begin position="1"/>
        <end position="29"/>
    </location>
</feature>
<protein>
    <recommendedName>
        <fullName evidence="4">Glycine zipper 2TM domain-containing protein</fullName>
    </recommendedName>
</protein>
<evidence type="ECO:0008006" key="4">
    <source>
        <dbReference type="Google" id="ProtNLM"/>
    </source>
</evidence>
<evidence type="ECO:0000313" key="2">
    <source>
        <dbReference type="EMBL" id="AKG08756.1"/>
    </source>
</evidence>
<evidence type="ECO:0000313" key="3">
    <source>
        <dbReference type="Proteomes" id="UP000077465"/>
    </source>
</evidence>
<dbReference type="EMBL" id="CP011376">
    <property type="protein sequence ID" value="AKG08756.1"/>
    <property type="molecule type" value="Genomic_DNA"/>
</dbReference>
<organism evidence="2 3">
    <name type="scientific">Moraxella bovoculi</name>
    <dbReference type="NCBI Taxonomy" id="386891"/>
    <lineage>
        <taxon>Bacteria</taxon>
        <taxon>Pseudomonadati</taxon>
        <taxon>Pseudomonadota</taxon>
        <taxon>Gammaproteobacteria</taxon>
        <taxon>Moraxellales</taxon>
        <taxon>Moraxellaceae</taxon>
        <taxon>Moraxella</taxon>
    </lineage>
</organism>
<dbReference type="AlphaFoldDB" id="A0AAC8PXP0"/>
<name>A0AAC8PXP0_9GAMM</name>